<feature type="compositionally biased region" description="Gly residues" evidence="1">
    <location>
        <begin position="396"/>
        <end position="406"/>
    </location>
</feature>
<feature type="region of interest" description="Disordered" evidence="1">
    <location>
        <begin position="456"/>
        <end position="488"/>
    </location>
</feature>
<organism evidence="3 4">
    <name type="scientific">Promicromonospora sukumoe</name>
    <dbReference type="NCBI Taxonomy" id="88382"/>
    <lineage>
        <taxon>Bacteria</taxon>
        <taxon>Bacillati</taxon>
        <taxon>Actinomycetota</taxon>
        <taxon>Actinomycetes</taxon>
        <taxon>Micrococcales</taxon>
        <taxon>Promicromonosporaceae</taxon>
        <taxon>Promicromonospora</taxon>
    </lineage>
</organism>
<reference evidence="3 4" key="1">
    <citation type="submission" date="2020-07" db="EMBL/GenBank/DDBJ databases">
        <title>Sequencing the genomes of 1000 actinobacteria strains.</title>
        <authorList>
            <person name="Klenk H.-P."/>
        </authorList>
    </citation>
    <scope>NUCLEOTIDE SEQUENCE [LARGE SCALE GENOMIC DNA]</scope>
    <source>
        <strain evidence="3 4">DSM 44121</strain>
    </source>
</reference>
<keyword evidence="2" id="KW-1133">Transmembrane helix</keyword>
<evidence type="ECO:0008006" key="5">
    <source>
        <dbReference type="Google" id="ProtNLM"/>
    </source>
</evidence>
<evidence type="ECO:0000313" key="3">
    <source>
        <dbReference type="EMBL" id="MBA8810797.1"/>
    </source>
</evidence>
<sequence length="627" mass="65620">MSTVEPGTVLVERYRLRQQASTDLAAATAWEAYDQILDREVRVTLVTGPYTGDALDAARRAALVTDPRLVRVLDAGSDGDGNKYVVTEPHTGTTLTEVISSGLVDEQQARVIVGEAASALAVAHARGVHHAALRPEAVRVDGHQVRVTGLGLDGGLASGETLNVKPAQLDAQGLVALLYYAMTARWPGQDLEADWIAKDTLIPLPAQLDDSGAVAPLSSLVPHVDTEIDALVARTFDASGGTGGPMNPDDVTAALQPWGEVSVVASLPGFVQPEPEEPRRQSIAEAFGGEGVPPARRPVTGRIARTDETMAMGAGNVPAGYPEPQNDYTYEPQAYGQHAPVPPPPPEGAPAGYPPAGYDQAGYDQYGQPVAQGQQQYNQQQPQQYPPQSFAPGGYPPEGGGGGGGYYEQDGGFATQPAPKRGGVNPTPIVLGLVGVAVVAGLIWAINAMMSPSSDMIADASPSASASASAGADGEGSSEPSAPTETEARPVIDSATLLGPLESGGQPIDHTEKVELAYDTDPATFYFTTTYQQAQFGGFKDFLGMELRLREPASVSKIELLTNTPGGKVQILKGGEGGDVLAEGTFSNTTTFELSEPVVSDTFTIWITELPQVSDGFRLELNEVVLS</sequence>
<protein>
    <recommendedName>
        <fullName evidence="5">Serine/threonine protein kinase</fullName>
    </recommendedName>
</protein>
<evidence type="ECO:0000256" key="2">
    <source>
        <dbReference type="SAM" id="Phobius"/>
    </source>
</evidence>
<feature type="compositionally biased region" description="Low complexity" evidence="1">
    <location>
        <begin position="456"/>
        <end position="482"/>
    </location>
</feature>
<dbReference type="AlphaFoldDB" id="A0A7W3JDE6"/>
<gene>
    <name evidence="3" type="ORF">FHX71_004773</name>
</gene>
<keyword evidence="2" id="KW-0812">Transmembrane</keyword>
<dbReference type="Gene3D" id="1.10.510.10">
    <property type="entry name" value="Transferase(Phosphotransferase) domain 1"/>
    <property type="match status" value="1"/>
</dbReference>
<keyword evidence="2" id="KW-0472">Membrane</keyword>
<dbReference type="RefSeq" id="WP_182619850.1">
    <property type="nucleotide sequence ID" value="NZ_BAAATF010000017.1"/>
</dbReference>
<name>A0A7W3JDE6_9MICO</name>
<evidence type="ECO:0000256" key="1">
    <source>
        <dbReference type="SAM" id="MobiDB-lite"/>
    </source>
</evidence>
<evidence type="ECO:0000313" key="4">
    <source>
        <dbReference type="Proteomes" id="UP000540568"/>
    </source>
</evidence>
<keyword evidence="4" id="KW-1185">Reference proteome</keyword>
<feature type="transmembrane region" description="Helical" evidence="2">
    <location>
        <begin position="429"/>
        <end position="446"/>
    </location>
</feature>
<comment type="caution">
    <text evidence="3">The sequence shown here is derived from an EMBL/GenBank/DDBJ whole genome shotgun (WGS) entry which is preliminary data.</text>
</comment>
<feature type="region of interest" description="Disordered" evidence="1">
    <location>
        <begin position="308"/>
        <end position="420"/>
    </location>
</feature>
<dbReference type="SUPFAM" id="SSF56112">
    <property type="entry name" value="Protein kinase-like (PK-like)"/>
    <property type="match status" value="1"/>
</dbReference>
<feature type="compositionally biased region" description="Low complexity" evidence="1">
    <location>
        <begin position="349"/>
        <end position="388"/>
    </location>
</feature>
<dbReference type="EMBL" id="JACGWV010000002">
    <property type="protein sequence ID" value="MBA8810797.1"/>
    <property type="molecule type" value="Genomic_DNA"/>
</dbReference>
<accession>A0A7W3JDE6</accession>
<dbReference type="InterPro" id="IPR011009">
    <property type="entry name" value="Kinase-like_dom_sf"/>
</dbReference>
<dbReference type="Proteomes" id="UP000540568">
    <property type="component" value="Unassembled WGS sequence"/>
</dbReference>
<proteinExistence type="predicted"/>